<dbReference type="InParanoid" id="A0A286UE65"/>
<dbReference type="EMBL" id="NBII01000006">
    <property type="protein sequence ID" value="PAV17912.1"/>
    <property type="molecule type" value="Genomic_DNA"/>
</dbReference>
<proteinExistence type="predicted"/>
<keyword evidence="3" id="KW-1185">Reference proteome</keyword>
<reference evidence="2 3" key="1">
    <citation type="journal article" date="2017" name="Mol. Ecol.">
        <title>Comparative and population genomic landscape of Phellinus noxius: A hypervariable fungus causing root rot in trees.</title>
        <authorList>
            <person name="Chung C.L."/>
            <person name="Lee T.J."/>
            <person name="Akiba M."/>
            <person name="Lee H.H."/>
            <person name="Kuo T.H."/>
            <person name="Liu D."/>
            <person name="Ke H.M."/>
            <person name="Yokoi T."/>
            <person name="Roa M.B."/>
            <person name="Lu M.J."/>
            <person name="Chang Y.Y."/>
            <person name="Ann P.J."/>
            <person name="Tsai J.N."/>
            <person name="Chen C.Y."/>
            <person name="Tzean S.S."/>
            <person name="Ota Y."/>
            <person name="Hattori T."/>
            <person name="Sahashi N."/>
            <person name="Liou R.F."/>
            <person name="Kikuchi T."/>
            <person name="Tsai I.J."/>
        </authorList>
    </citation>
    <scope>NUCLEOTIDE SEQUENCE [LARGE SCALE GENOMIC DNA]</scope>
    <source>
        <strain evidence="2 3">FFPRI411160</strain>
    </source>
</reference>
<feature type="compositionally biased region" description="Polar residues" evidence="1">
    <location>
        <begin position="102"/>
        <end position="125"/>
    </location>
</feature>
<feature type="compositionally biased region" description="Low complexity" evidence="1">
    <location>
        <begin position="71"/>
        <end position="82"/>
    </location>
</feature>
<protein>
    <submittedName>
        <fullName evidence="2">Uncharacterized protein</fullName>
    </submittedName>
</protein>
<comment type="caution">
    <text evidence="2">The sequence shown here is derived from an EMBL/GenBank/DDBJ whole genome shotgun (WGS) entry which is preliminary data.</text>
</comment>
<sequence length="179" mass="20323">MCEKRMTEVKKDGLTYKKYAGWLQTSHESGMTITKLNHIVEEERKRVNQYERKRYWSQKGEEPPEPGQDQSTKTSSSTATGKKTVEIVDLTSPSPRNIIDKQLSSSGTVSKQRSTMTATKSTNEKAQVPATHVDRHHKQHQNTDGVDWDLAIKSGSYFGLDKETNMYLNRYGNGPDGKR</sequence>
<gene>
    <name evidence="2" type="ORF">PNOK_0639800</name>
</gene>
<dbReference type="Proteomes" id="UP000217199">
    <property type="component" value="Unassembled WGS sequence"/>
</dbReference>
<organism evidence="2 3">
    <name type="scientific">Pyrrhoderma noxium</name>
    <dbReference type="NCBI Taxonomy" id="2282107"/>
    <lineage>
        <taxon>Eukaryota</taxon>
        <taxon>Fungi</taxon>
        <taxon>Dikarya</taxon>
        <taxon>Basidiomycota</taxon>
        <taxon>Agaricomycotina</taxon>
        <taxon>Agaricomycetes</taxon>
        <taxon>Hymenochaetales</taxon>
        <taxon>Hymenochaetaceae</taxon>
        <taxon>Pyrrhoderma</taxon>
    </lineage>
</organism>
<evidence type="ECO:0000313" key="2">
    <source>
        <dbReference type="EMBL" id="PAV17912.1"/>
    </source>
</evidence>
<evidence type="ECO:0000313" key="3">
    <source>
        <dbReference type="Proteomes" id="UP000217199"/>
    </source>
</evidence>
<name>A0A286UE65_9AGAM</name>
<feature type="region of interest" description="Disordered" evidence="1">
    <location>
        <begin position="54"/>
        <end position="142"/>
    </location>
</feature>
<dbReference type="AlphaFoldDB" id="A0A286UE65"/>
<evidence type="ECO:0000256" key="1">
    <source>
        <dbReference type="SAM" id="MobiDB-lite"/>
    </source>
</evidence>
<accession>A0A286UE65</accession>